<accession>A0A920CQ32</accession>
<dbReference type="AlphaFoldDB" id="A0A920CQ32"/>
<gene>
    <name evidence="1" type="ORF">J34TS1_16800</name>
</gene>
<comment type="caution">
    <text evidence="1">The sequence shown here is derived from an EMBL/GenBank/DDBJ whole genome shotgun (WGS) entry which is preliminary data.</text>
</comment>
<protein>
    <submittedName>
        <fullName evidence="1">Uncharacterized protein</fullName>
    </submittedName>
</protein>
<dbReference type="Proteomes" id="UP000682811">
    <property type="component" value="Unassembled WGS sequence"/>
</dbReference>
<evidence type="ECO:0000313" key="1">
    <source>
        <dbReference type="EMBL" id="GIO46915.1"/>
    </source>
</evidence>
<dbReference type="EMBL" id="BORT01000005">
    <property type="protein sequence ID" value="GIO46915.1"/>
    <property type="molecule type" value="Genomic_DNA"/>
</dbReference>
<organism evidence="1 2">
    <name type="scientific">Paenibacillus azoreducens</name>
    <dbReference type="NCBI Taxonomy" id="116718"/>
    <lineage>
        <taxon>Bacteria</taxon>
        <taxon>Bacillati</taxon>
        <taxon>Bacillota</taxon>
        <taxon>Bacilli</taxon>
        <taxon>Bacillales</taxon>
        <taxon>Paenibacillaceae</taxon>
        <taxon>Paenibacillus</taxon>
    </lineage>
</organism>
<evidence type="ECO:0000313" key="2">
    <source>
        <dbReference type="Proteomes" id="UP000682811"/>
    </source>
</evidence>
<dbReference type="InterPro" id="IPR025678">
    <property type="entry name" value="Imm3"/>
</dbReference>
<proteinExistence type="predicted"/>
<sequence>MLMLSNYKELEQYIVEDFEEFLDEGLSLSQVTEKLLVEYHRGIVNSKVEKLVIYLTIALLCLDKGYLREDLKNNLNIMISDISLLPLKEELESEDIKKIMFDIGKFNEQIGDN</sequence>
<keyword evidence="2" id="KW-1185">Reference proteome</keyword>
<name>A0A920CQ32_9BACL</name>
<reference evidence="1 2" key="1">
    <citation type="submission" date="2021-03" db="EMBL/GenBank/DDBJ databases">
        <title>Antimicrobial resistance genes in bacteria isolated from Japanese honey, and their potential for conferring macrolide and lincosamide resistance in the American foulbrood pathogen Paenibacillus larvae.</title>
        <authorList>
            <person name="Okamoto M."/>
            <person name="Kumagai M."/>
            <person name="Kanamori H."/>
            <person name="Takamatsu D."/>
        </authorList>
    </citation>
    <scope>NUCLEOTIDE SEQUENCE [LARGE SCALE GENOMIC DNA]</scope>
    <source>
        <strain evidence="1 2">J34TS1</strain>
    </source>
</reference>
<dbReference type="Pfam" id="PF14425">
    <property type="entry name" value="Imm3"/>
    <property type="match status" value="1"/>
</dbReference>